<organism evidence="2 3">
    <name type="scientific">Chrysochromulina tobinii</name>
    <dbReference type="NCBI Taxonomy" id="1460289"/>
    <lineage>
        <taxon>Eukaryota</taxon>
        <taxon>Haptista</taxon>
        <taxon>Haptophyta</taxon>
        <taxon>Prymnesiophyceae</taxon>
        <taxon>Prymnesiales</taxon>
        <taxon>Chrysochromulinaceae</taxon>
        <taxon>Chrysochromulina</taxon>
    </lineage>
</organism>
<dbReference type="AlphaFoldDB" id="A0A0M0JKY2"/>
<keyword evidence="3" id="KW-1185">Reference proteome</keyword>
<name>A0A0M0JKY2_9EUKA</name>
<accession>A0A0M0JKY2</accession>
<evidence type="ECO:0000313" key="2">
    <source>
        <dbReference type="EMBL" id="KOO27140.1"/>
    </source>
</evidence>
<evidence type="ECO:0000313" key="3">
    <source>
        <dbReference type="Proteomes" id="UP000037460"/>
    </source>
</evidence>
<gene>
    <name evidence="2" type="ORF">Ctob_011916</name>
</gene>
<reference evidence="3" key="1">
    <citation type="journal article" date="2015" name="PLoS Genet.">
        <title>Genome Sequence and Transcriptome Analyses of Chrysochromulina tobin: Metabolic Tools for Enhanced Algal Fitness in the Prominent Order Prymnesiales (Haptophyceae).</title>
        <authorList>
            <person name="Hovde B.T."/>
            <person name="Deodato C.R."/>
            <person name="Hunsperger H.M."/>
            <person name="Ryken S.A."/>
            <person name="Yost W."/>
            <person name="Jha R.K."/>
            <person name="Patterson J."/>
            <person name="Monnat R.J. Jr."/>
            <person name="Barlow S.B."/>
            <person name="Starkenburg S.R."/>
            <person name="Cattolico R.A."/>
        </authorList>
    </citation>
    <scope>NUCLEOTIDE SEQUENCE</scope>
    <source>
        <strain evidence="3">CCMP291</strain>
    </source>
</reference>
<feature type="region of interest" description="Disordered" evidence="1">
    <location>
        <begin position="69"/>
        <end position="145"/>
    </location>
</feature>
<protein>
    <submittedName>
        <fullName evidence="2">Uncharacterized protein</fullName>
    </submittedName>
</protein>
<dbReference type="Proteomes" id="UP000037460">
    <property type="component" value="Unassembled WGS sequence"/>
</dbReference>
<dbReference type="EMBL" id="JWZX01002757">
    <property type="protein sequence ID" value="KOO27140.1"/>
    <property type="molecule type" value="Genomic_DNA"/>
</dbReference>
<proteinExistence type="predicted"/>
<sequence length="145" mass="15672">MKFSAEIVLNAIEDAFESMFELLMPVDLNDDIQPTKAKAKGDEWETFEEDTIAQEKLKAYEEMLMDGAAGGEPVFSTAQPEVEESRKAAPEKQAKKARKQQGGKKKSPKAAGAATTRVVPKKLQAGGHKGKAKLGMAPVAKAVRV</sequence>
<feature type="compositionally biased region" description="Basic and acidic residues" evidence="1">
    <location>
        <begin position="83"/>
        <end position="94"/>
    </location>
</feature>
<comment type="caution">
    <text evidence="2">The sequence shown here is derived from an EMBL/GenBank/DDBJ whole genome shotgun (WGS) entry which is preliminary data.</text>
</comment>
<evidence type="ECO:0000256" key="1">
    <source>
        <dbReference type="SAM" id="MobiDB-lite"/>
    </source>
</evidence>
<feature type="compositionally biased region" description="Basic residues" evidence="1">
    <location>
        <begin position="95"/>
        <end position="108"/>
    </location>
</feature>